<dbReference type="AlphaFoldDB" id="A0ABD5PIR2"/>
<proteinExistence type="predicted"/>
<dbReference type="RefSeq" id="WP_267620800.1">
    <property type="nucleotide sequence ID" value="NZ_JAODIW010000005.1"/>
</dbReference>
<accession>A0ABD5PIR2</accession>
<evidence type="ECO:0000313" key="1">
    <source>
        <dbReference type="EMBL" id="MFC4360535.1"/>
    </source>
</evidence>
<dbReference type="Proteomes" id="UP001595921">
    <property type="component" value="Unassembled WGS sequence"/>
</dbReference>
<name>A0ABD5PIR2_9EURY</name>
<gene>
    <name evidence="1" type="ORF">ACFO0N_21520</name>
</gene>
<evidence type="ECO:0000313" key="2">
    <source>
        <dbReference type="Proteomes" id="UP001595921"/>
    </source>
</evidence>
<reference evidence="1 2" key="1">
    <citation type="journal article" date="2019" name="Int. J. Syst. Evol. Microbiol.">
        <title>The Global Catalogue of Microorganisms (GCM) 10K type strain sequencing project: providing services to taxonomists for standard genome sequencing and annotation.</title>
        <authorList>
            <consortium name="The Broad Institute Genomics Platform"/>
            <consortium name="The Broad Institute Genome Sequencing Center for Infectious Disease"/>
            <person name="Wu L."/>
            <person name="Ma J."/>
        </authorList>
    </citation>
    <scope>NUCLEOTIDE SEQUENCE [LARGE SCALE GENOMIC DNA]</scope>
    <source>
        <strain evidence="1 2">CGMCC 1.12553</strain>
    </source>
</reference>
<protein>
    <submittedName>
        <fullName evidence="1">Uncharacterized protein</fullName>
    </submittedName>
</protein>
<dbReference type="EMBL" id="JBHSDS010000017">
    <property type="protein sequence ID" value="MFC4360535.1"/>
    <property type="molecule type" value="Genomic_DNA"/>
</dbReference>
<organism evidence="1 2">
    <name type="scientific">Halobium salinum</name>
    <dbReference type="NCBI Taxonomy" id="1364940"/>
    <lineage>
        <taxon>Archaea</taxon>
        <taxon>Methanobacteriati</taxon>
        <taxon>Methanobacteriota</taxon>
        <taxon>Stenosarchaea group</taxon>
        <taxon>Halobacteria</taxon>
        <taxon>Halobacteriales</taxon>
        <taxon>Haloferacaceae</taxon>
        <taxon>Halobium</taxon>
    </lineage>
</organism>
<keyword evidence="2" id="KW-1185">Reference proteome</keyword>
<sequence>MANSQTPLTPREEATLERVGAVVGGTESKRRSDVLSALAEAGYPESEADSLLDRLLSKGYVYLVDDELHVT</sequence>
<comment type="caution">
    <text evidence="1">The sequence shown here is derived from an EMBL/GenBank/DDBJ whole genome shotgun (WGS) entry which is preliminary data.</text>
</comment>